<evidence type="ECO:0008006" key="4">
    <source>
        <dbReference type="Google" id="ProtNLM"/>
    </source>
</evidence>
<dbReference type="Proteomes" id="UP000831113">
    <property type="component" value="Chromosome"/>
</dbReference>
<organism evidence="2 3">
    <name type="scientific">Hymenobacter tibetensis</name>
    <dbReference type="NCBI Taxonomy" id="497967"/>
    <lineage>
        <taxon>Bacteria</taxon>
        <taxon>Pseudomonadati</taxon>
        <taxon>Bacteroidota</taxon>
        <taxon>Cytophagia</taxon>
        <taxon>Cytophagales</taxon>
        <taxon>Hymenobacteraceae</taxon>
        <taxon>Hymenobacter</taxon>
    </lineage>
</organism>
<proteinExistence type="predicted"/>
<dbReference type="EMBL" id="CP094669">
    <property type="protein sequence ID" value="UOG76872.1"/>
    <property type="molecule type" value="Genomic_DNA"/>
</dbReference>
<feature type="chain" id="PRO_5046249947" description="DUF4136 domain-containing protein" evidence="1">
    <location>
        <begin position="20"/>
        <end position="152"/>
    </location>
</feature>
<accession>A0ABY4D4B8</accession>
<keyword evidence="3" id="KW-1185">Reference proteome</keyword>
<dbReference type="RefSeq" id="WP_243802129.1">
    <property type="nucleotide sequence ID" value="NZ_CP094669.1"/>
</dbReference>
<keyword evidence="1" id="KW-0732">Signal</keyword>
<feature type="signal peptide" evidence="1">
    <location>
        <begin position="1"/>
        <end position="19"/>
    </location>
</feature>
<name>A0ABY4D4B8_9BACT</name>
<reference evidence="2 3" key="1">
    <citation type="submission" date="2022-03" db="EMBL/GenBank/DDBJ databases">
        <title>Hymenobactersp. isolated from the air.</title>
        <authorList>
            <person name="Won M."/>
            <person name="Kwon S.-W."/>
        </authorList>
    </citation>
    <scope>NUCLEOTIDE SEQUENCE [LARGE SCALE GENOMIC DNA]</scope>
    <source>
        <strain evidence="2 3">KACC 21982</strain>
    </source>
</reference>
<gene>
    <name evidence="2" type="ORF">MTX78_09795</name>
</gene>
<evidence type="ECO:0000256" key="1">
    <source>
        <dbReference type="SAM" id="SignalP"/>
    </source>
</evidence>
<protein>
    <recommendedName>
        <fullName evidence="4">DUF4136 domain-containing protein</fullName>
    </recommendedName>
</protein>
<sequence length="152" mass="16957">MKKLFCTALLACFMQAVHAQTTTVPAPHATATKEDDTILLELTATPEASWQRLAQVLVQRGYSIEHSNKDLLTLSTYPLFVPQSGVLRVAGTVVKNTFYLRVYWGGNMETGSGPYVLARQKSEKMWRELEAIAREFGGSIRYTTSAVNIDDR</sequence>
<evidence type="ECO:0000313" key="2">
    <source>
        <dbReference type="EMBL" id="UOG76872.1"/>
    </source>
</evidence>
<evidence type="ECO:0000313" key="3">
    <source>
        <dbReference type="Proteomes" id="UP000831113"/>
    </source>
</evidence>